<evidence type="ECO:0000256" key="10">
    <source>
        <dbReference type="ARBA" id="ARBA00023310"/>
    </source>
</evidence>
<gene>
    <name evidence="11 15" type="primary">atpA</name>
    <name evidence="15" type="ORF">V2E24_00735</name>
</gene>
<comment type="caution">
    <text evidence="15">The sequence shown here is derived from an EMBL/GenBank/DDBJ whole genome shotgun (WGS) entry which is preliminary data.</text>
</comment>
<dbReference type="EC" id="7.1.2.2" evidence="11"/>
<proteinExistence type="inferred from homology"/>
<name>A0ABU7MLG2_9BACT</name>
<keyword evidence="4 11" id="KW-0547">Nucleotide-binding</keyword>
<keyword evidence="8 11" id="KW-0472">Membrane</keyword>
<dbReference type="InterPro" id="IPR000793">
    <property type="entry name" value="ATP_synth_asu_C"/>
</dbReference>
<evidence type="ECO:0000256" key="2">
    <source>
        <dbReference type="ARBA" id="ARBA00008936"/>
    </source>
</evidence>
<feature type="binding site" evidence="11">
    <location>
        <begin position="169"/>
        <end position="176"/>
    </location>
    <ligand>
        <name>ATP</name>
        <dbReference type="ChEBI" id="CHEBI:30616"/>
    </ligand>
</feature>
<dbReference type="Pfam" id="PF00306">
    <property type="entry name" value="ATP-synt_ab_C"/>
    <property type="match status" value="1"/>
</dbReference>
<dbReference type="InterPro" id="IPR000194">
    <property type="entry name" value="ATPase_F1/V1/A1_a/bsu_nucl-bd"/>
</dbReference>
<dbReference type="Pfam" id="PF02874">
    <property type="entry name" value="ATP-synt_ab_N"/>
    <property type="match status" value="1"/>
</dbReference>
<dbReference type="InterPro" id="IPR038376">
    <property type="entry name" value="ATP_synth_asu_C_sf"/>
</dbReference>
<comment type="similarity">
    <text evidence="2 11">Belongs to the ATPase alpha/beta chains family.</text>
</comment>
<dbReference type="HAMAP" id="MF_01346">
    <property type="entry name" value="ATP_synth_alpha_bact"/>
    <property type="match status" value="1"/>
</dbReference>
<dbReference type="InterPro" id="IPR036121">
    <property type="entry name" value="ATPase_F1/V1/A1_a/bsu_N_sf"/>
</dbReference>
<dbReference type="NCBIfam" id="TIGR00962">
    <property type="entry name" value="atpA"/>
    <property type="match status" value="1"/>
</dbReference>
<feature type="site" description="Required for activity" evidence="11">
    <location>
        <position position="362"/>
    </location>
</feature>
<dbReference type="CDD" id="cd01132">
    <property type="entry name" value="F1-ATPase_alpha_CD"/>
    <property type="match status" value="1"/>
</dbReference>
<keyword evidence="7 11" id="KW-0406">Ion transport</keyword>
<dbReference type="InterPro" id="IPR004100">
    <property type="entry name" value="ATPase_F1/V1/A1_a/bsu_N"/>
</dbReference>
<dbReference type="InterPro" id="IPR005294">
    <property type="entry name" value="ATP_synth_F1_asu"/>
</dbReference>
<evidence type="ECO:0000313" key="15">
    <source>
        <dbReference type="EMBL" id="MEE3928103.1"/>
    </source>
</evidence>
<dbReference type="SUPFAM" id="SSF50615">
    <property type="entry name" value="N-terminal domain of alpha and beta subunits of F1 ATP synthase"/>
    <property type="match status" value="1"/>
</dbReference>
<reference evidence="15" key="1">
    <citation type="submission" date="2024-01" db="EMBL/GenBank/DDBJ databases">
        <title>Genome sequence of Mycoplasma ciconiae type strain DSM 25251.</title>
        <authorList>
            <person name="Spergser J."/>
        </authorList>
    </citation>
    <scope>NUCLEOTIDE SEQUENCE [LARGE SCALE GENOMIC DNA]</scope>
    <source>
        <strain evidence="15">DSM 25251</strain>
    </source>
</reference>
<dbReference type="InterPro" id="IPR020003">
    <property type="entry name" value="ATPase_a/bsu_AS"/>
</dbReference>
<feature type="domain" description="ATPase F1/V1/A1 complex alpha/beta subunit N-terminal" evidence="14">
    <location>
        <begin position="26"/>
        <end position="92"/>
    </location>
</feature>
<evidence type="ECO:0000256" key="6">
    <source>
        <dbReference type="ARBA" id="ARBA00022967"/>
    </source>
</evidence>
<evidence type="ECO:0000256" key="3">
    <source>
        <dbReference type="ARBA" id="ARBA00022448"/>
    </source>
</evidence>
<evidence type="ECO:0000259" key="13">
    <source>
        <dbReference type="Pfam" id="PF00306"/>
    </source>
</evidence>
<dbReference type="PROSITE" id="PS00152">
    <property type="entry name" value="ATPASE_ALPHA_BETA"/>
    <property type="match status" value="1"/>
</dbReference>
<dbReference type="EMBL" id="JAZDWZ010000002">
    <property type="protein sequence ID" value="MEE3928103.1"/>
    <property type="molecule type" value="Genomic_DNA"/>
</dbReference>
<feature type="domain" description="ATPase F1/V1/A1 complex alpha/beta subunit nucleotide-binding" evidence="12">
    <location>
        <begin position="149"/>
        <end position="364"/>
    </location>
</feature>
<dbReference type="SUPFAM" id="SSF47917">
    <property type="entry name" value="C-terminal domain of alpha and beta subunits of F1 ATP synthase"/>
    <property type="match status" value="1"/>
</dbReference>
<comment type="subcellular location">
    <subcellularLocation>
        <location evidence="11">Cell membrane</location>
        <topology evidence="11">Peripheral membrane protein</topology>
    </subcellularLocation>
    <subcellularLocation>
        <location evidence="1">Membrane</location>
    </subcellularLocation>
</comment>
<evidence type="ECO:0000256" key="11">
    <source>
        <dbReference type="HAMAP-Rule" id="MF_01346"/>
    </source>
</evidence>
<evidence type="ECO:0000259" key="14">
    <source>
        <dbReference type="Pfam" id="PF02874"/>
    </source>
</evidence>
<dbReference type="NCBIfam" id="NF009884">
    <property type="entry name" value="PRK13343.1"/>
    <property type="match status" value="1"/>
</dbReference>
<keyword evidence="11" id="KW-0375">Hydrogen ion transport</keyword>
<evidence type="ECO:0000256" key="1">
    <source>
        <dbReference type="ARBA" id="ARBA00004370"/>
    </source>
</evidence>
<dbReference type="Gene3D" id="2.40.30.20">
    <property type="match status" value="1"/>
</dbReference>
<dbReference type="PANTHER" id="PTHR48082:SF2">
    <property type="entry name" value="ATP SYNTHASE SUBUNIT ALPHA, MITOCHONDRIAL"/>
    <property type="match status" value="1"/>
</dbReference>
<keyword evidence="11" id="KW-1003">Cell membrane</keyword>
<evidence type="ECO:0000259" key="12">
    <source>
        <dbReference type="Pfam" id="PF00006"/>
    </source>
</evidence>
<dbReference type="Proteomes" id="UP001344817">
    <property type="component" value="Unassembled WGS sequence"/>
</dbReference>
<dbReference type="RefSeq" id="WP_330500516.1">
    <property type="nucleotide sequence ID" value="NZ_JAZDWZ010000002.1"/>
</dbReference>
<evidence type="ECO:0000313" key="16">
    <source>
        <dbReference type="Proteomes" id="UP001344817"/>
    </source>
</evidence>
<keyword evidence="10 11" id="KW-0066">ATP synthesis</keyword>
<dbReference type="Gene3D" id="1.20.150.20">
    <property type="entry name" value="ATP synthase alpha/beta chain, C-terminal domain"/>
    <property type="match status" value="1"/>
</dbReference>
<dbReference type="PANTHER" id="PTHR48082">
    <property type="entry name" value="ATP SYNTHASE SUBUNIT ALPHA, MITOCHONDRIAL"/>
    <property type="match status" value="1"/>
</dbReference>
<organism evidence="15 16">
    <name type="scientific">Mycoplasmopsis ciconiae</name>
    <dbReference type="NCBI Taxonomy" id="561067"/>
    <lineage>
        <taxon>Bacteria</taxon>
        <taxon>Bacillati</taxon>
        <taxon>Mycoplasmatota</taxon>
        <taxon>Mycoplasmoidales</taxon>
        <taxon>Metamycoplasmataceae</taxon>
        <taxon>Mycoplasmopsis</taxon>
    </lineage>
</organism>
<evidence type="ECO:0000256" key="8">
    <source>
        <dbReference type="ARBA" id="ARBA00023136"/>
    </source>
</evidence>
<dbReference type="CDD" id="cd18116">
    <property type="entry name" value="ATP-synt_F1_alpha_N"/>
    <property type="match status" value="1"/>
</dbReference>
<dbReference type="SUPFAM" id="SSF52540">
    <property type="entry name" value="P-loop containing nucleoside triphosphate hydrolases"/>
    <property type="match status" value="1"/>
</dbReference>
<evidence type="ECO:0000256" key="5">
    <source>
        <dbReference type="ARBA" id="ARBA00022840"/>
    </source>
</evidence>
<comment type="function">
    <text evidence="11">Produces ATP from ADP in the presence of a proton gradient across the membrane. The alpha chain is a regulatory subunit.</text>
</comment>
<keyword evidence="16" id="KW-1185">Reference proteome</keyword>
<keyword evidence="5 11" id="KW-0067">ATP-binding</keyword>
<feature type="domain" description="ATP synthase alpha subunit C-terminal" evidence="13">
    <location>
        <begin position="371"/>
        <end position="495"/>
    </location>
</feature>
<protein>
    <recommendedName>
        <fullName evidence="11">ATP synthase subunit alpha</fullName>
        <ecNumber evidence="11">7.1.2.2</ecNumber>
    </recommendedName>
    <alternativeName>
        <fullName evidence="11">ATP synthase F1 sector subunit alpha</fullName>
    </alternativeName>
    <alternativeName>
        <fullName evidence="11">F-ATPase subunit alpha</fullName>
    </alternativeName>
</protein>
<dbReference type="InterPro" id="IPR027417">
    <property type="entry name" value="P-loop_NTPase"/>
</dbReference>
<dbReference type="CDD" id="cd18113">
    <property type="entry name" value="ATP-synt_F1_alpha_C"/>
    <property type="match status" value="1"/>
</dbReference>
<keyword evidence="9 11" id="KW-0139">CF(1)</keyword>
<dbReference type="Pfam" id="PF00006">
    <property type="entry name" value="ATP-synt_ab"/>
    <property type="match status" value="1"/>
</dbReference>
<evidence type="ECO:0000256" key="7">
    <source>
        <dbReference type="ARBA" id="ARBA00023065"/>
    </source>
</evidence>
<keyword evidence="6 11" id="KW-1278">Translocase</keyword>
<accession>A0ABU7MLG2</accession>
<comment type="catalytic activity">
    <reaction evidence="11">
        <text>ATP + H2O + 4 H(+)(in) = ADP + phosphate + 5 H(+)(out)</text>
        <dbReference type="Rhea" id="RHEA:57720"/>
        <dbReference type="ChEBI" id="CHEBI:15377"/>
        <dbReference type="ChEBI" id="CHEBI:15378"/>
        <dbReference type="ChEBI" id="CHEBI:30616"/>
        <dbReference type="ChEBI" id="CHEBI:43474"/>
        <dbReference type="ChEBI" id="CHEBI:456216"/>
        <dbReference type="EC" id="7.1.2.2"/>
    </reaction>
</comment>
<sequence length="529" mass="58314">MANTIDDISAIIRDQIKNFESKIDYAQTGRVVTVGDGICLVNGLDQVKNSEIVVVNDNVYGLALNLEEEVVGIALFDHANSVSEGDYVKRTGEVISVNVGDELLGRVLDSLGRPIDGKGEIKTKKRREIFKVAPGVMSRQEVNQPLETGIMAIDSMIPIGKGQRELIIGDRQTGKTAIAIDTIINQKGKNVKCVYVAIGQKNSTVAQIVKKLEDTGALEYTTVVVSGASEMSPQQYIAPYTGVTIAEEWMEKGNDCLIVYDDLSKHAIAYRTLSLLLRRPPGREAYPGDVFYLHSQLLERAARVNKDYGGGSITGLPIIETQQGDISAYIPTNVISITDGQIFTRENLFNSGQRPAVDVGFSVSRVGSSAQTKAMKSVVGSLKLELAQYNEMLAFAQFGSDLDESTKTILDHGAKVYELLKQEQYSPIPQVAQVAILLGVKERIINPLPKEYMHDYRDAVIKYLEGDVDGHTIYEEIKETKVLSPQNYEALTKVLVDIVKSIILTIPNYDPNMYKPFPAKFLKEDEKSK</sequence>
<evidence type="ECO:0000256" key="9">
    <source>
        <dbReference type="ARBA" id="ARBA00023196"/>
    </source>
</evidence>
<evidence type="ECO:0000256" key="4">
    <source>
        <dbReference type="ARBA" id="ARBA00022741"/>
    </source>
</evidence>
<dbReference type="Gene3D" id="3.40.50.300">
    <property type="entry name" value="P-loop containing nucleotide triphosphate hydrolases"/>
    <property type="match status" value="1"/>
</dbReference>
<dbReference type="InterPro" id="IPR023366">
    <property type="entry name" value="ATP_synth_asu-like_sf"/>
</dbReference>
<dbReference type="InterPro" id="IPR033732">
    <property type="entry name" value="ATP_synth_F1_a_nt-bd_dom"/>
</dbReference>
<keyword evidence="3 11" id="KW-0813">Transport</keyword>